<accession>A0A5B9Q839</accession>
<dbReference type="EMBL" id="CP042913">
    <property type="protein sequence ID" value="QEG35197.1"/>
    <property type="molecule type" value="Genomic_DNA"/>
</dbReference>
<evidence type="ECO:0000256" key="1">
    <source>
        <dbReference type="SAM" id="Phobius"/>
    </source>
</evidence>
<protein>
    <submittedName>
        <fullName evidence="2">EamA-like transporter family protein</fullName>
    </submittedName>
</protein>
<dbReference type="Proteomes" id="UP000323917">
    <property type="component" value="Chromosome"/>
</dbReference>
<keyword evidence="1" id="KW-0472">Membrane</keyword>
<dbReference type="AlphaFoldDB" id="A0A5B9Q839"/>
<dbReference type="InterPro" id="IPR037185">
    <property type="entry name" value="EmrE-like"/>
</dbReference>
<dbReference type="SUPFAM" id="SSF103481">
    <property type="entry name" value="Multidrug resistance efflux transporter EmrE"/>
    <property type="match status" value="2"/>
</dbReference>
<feature type="transmembrane region" description="Helical" evidence="1">
    <location>
        <begin position="149"/>
        <end position="167"/>
    </location>
</feature>
<name>A0A5B9Q839_9BACT</name>
<dbReference type="RefSeq" id="WP_148073738.1">
    <property type="nucleotide sequence ID" value="NZ_CP042913.1"/>
</dbReference>
<evidence type="ECO:0000313" key="2">
    <source>
        <dbReference type="EMBL" id="QEG35197.1"/>
    </source>
</evidence>
<gene>
    <name evidence="2" type="ORF">Pr1d_24910</name>
</gene>
<feature type="transmembrane region" description="Helical" evidence="1">
    <location>
        <begin position="93"/>
        <end position="113"/>
    </location>
</feature>
<feature type="transmembrane region" description="Helical" evidence="1">
    <location>
        <begin position="68"/>
        <end position="87"/>
    </location>
</feature>
<dbReference type="KEGG" id="bgok:Pr1d_24910"/>
<keyword evidence="1" id="KW-0812">Transmembrane</keyword>
<keyword evidence="1" id="KW-1133">Transmembrane helix</keyword>
<feature type="transmembrane region" description="Helical" evidence="1">
    <location>
        <begin position="29"/>
        <end position="48"/>
    </location>
</feature>
<keyword evidence="3" id="KW-1185">Reference proteome</keyword>
<feature type="transmembrane region" description="Helical" evidence="1">
    <location>
        <begin position="261"/>
        <end position="281"/>
    </location>
</feature>
<reference evidence="2 3" key="1">
    <citation type="submission" date="2019-08" db="EMBL/GenBank/DDBJ databases">
        <title>Deep-cultivation of Planctomycetes and their phenomic and genomic characterization uncovers novel biology.</title>
        <authorList>
            <person name="Wiegand S."/>
            <person name="Jogler M."/>
            <person name="Boedeker C."/>
            <person name="Pinto D."/>
            <person name="Vollmers J."/>
            <person name="Rivas-Marin E."/>
            <person name="Kohn T."/>
            <person name="Peeters S.H."/>
            <person name="Heuer A."/>
            <person name="Rast P."/>
            <person name="Oberbeckmann S."/>
            <person name="Bunk B."/>
            <person name="Jeske O."/>
            <person name="Meyerdierks A."/>
            <person name="Storesund J.E."/>
            <person name="Kallscheuer N."/>
            <person name="Luecker S."/>
            <person name="Lage O.M."/>
            <person name="Pohl T."/>
            <person name="Merkel B.J."/>
            <person name="Hornburger P."/>
            <person name="Mueller R.-W."/>
            <person name="Bruemmer F."/>
            <person name="Labrenz M."/>
            <person name="Spormann A.M."/>
            <person name="Op den Camp H."/>
            <person name="Overmann J."/>
            <person name="Amann R."/>
            <person name="Jetten M.S.M."/>
            <person name="Mascher T."/>
            <person name="Medema M.H."/>
            <person name="Devos D.P."/>
            <person name="Kaster A.-K."/>
            <person name="Ovreas L."/>
            <person name="Rohde M."/>
            <person name="Galperin M.Y."/>
            <person name="Jogler C."/>
        </authorList>
    </citation>
    <scope>NUCLEOTIDE SEQUENCE [LARGE SCALE GENOMIC DNA]</scope>
    <source>
        <strain evidence="2 3">Pr1d</strain>
    </source>
</reference>
<dbReference type="OrthoDB" id="9150437at2"/>
<sequence length="297" mass="32358">MPTFVQAVLTILIFSSAPACVRLVHLNAYTLGIVRLGLASLGMTVLLVAQGELTLNKIRSWDRHTWRAMVSVGFMFGLHWLLFFLSIKLASAAIGAIGFSTYGFHLLLLGWILGFGSVRMLDLVGLVLACVGTYLLIPEFSLENDQTLGLAIGILSGLASAVLPLLHQHNVKVNTNLRAWGQFTFALPVFLLCWPLTEWTIIPSEIPLILYLSLGIALVGHGMWVHVTSVLSTTIISVLSYLYLPSSLLLGYLLIGDSEKLTGRTLVGTVLVLAANALVMWSQSRIRAMEAEVVETV</sequence>
<organism evidence="2 3">
    <name type="scientific">Bythopirellula goksoeyrii</name>
    <dbReference type="NCBI Taxonomy" id="1400387"/>
    <lineage>
        <taxon>Bacteria</taxon>
        <taxon>Pseudomonadati</taxon>
        <taxon>Planctomycetota</taxon>
        <taxon>Planctomycetia</taxon>
        <taxon>Pirellulales</taxon>
        <taxon>Lacipirellulaceae</taxon>
        <taxon>Bythopirellula</taxon>
    </lineage>
</organism>
<feature type="transmembrane region" description="Helical" evidence="1">
    <location>
        <begin position="209"/>
        <end position="227"/>
    </location>
</feature>
<evidence type="ECO:0000313" key="3">
    <source>
        <dbReference type="Proteomes" id="UP000323917"/>
    </source>
</evidence>
<feature type="transmembrane region" description="Helical" evidence="1">
    <location>
        <begin position="179"/>
        <end position="197"/>
    </location>
</feature>
<proteinExistence type="predicted"/>
<feature type="transmembrane region" description="Helical" evidence="1">
    <location>
        <begin position="234"/>
        <end position="255"/>
    </location>
</feature>